<keyword evidence="11" id="KW-0472">Membrane</keyword>
<sequence>MNKQCKLSSLTVAICLTVCVLLRLGLPGACFAQRDEYRIGATDVLSVKVYAGGEQQIDMELTVSVQGTISVPMVGQVMALDRTVPQLEESIRIPLEKDYFVDPQVHIVITEYHSIHYYISGAVKNPGSYESTSRLSLMELIAKAGGALPERGNVAYLLRSAATEVEANTDMNTLVKAKDPEKIDLRRLLDQGDLNNDVILEAGDVVYIPFQKSLSLASSKIYVDGQVASPGVYDYQPGLTALNACVMAGGFGKFAAPDKAAIIRVENGEQRVIKINLVAVRKGKIIDPELEPGDRIHVPETWF</sequence>
<dbReference type="InterPro" id="IPR019554">
    <property type="entry name" value="Soluble_ligand-bd"/>
</dbReference>
<evidence type="ECO:0000256" key="6">
    <source>
        <dbReference type="ARBA" id="ARBA00022692"/>
    </source>
</evidence>
<proteinExistence type="inferred from homology"/>
<keyword evidence="8" id="KW-0625">Polysaccharide transport</keyword>
<dbReference type="GO" id="GO:0015159">
    <property type="term" value="F:polysaccharide transmembrane transporter activity"/>
    <property type="evidence" value="ECO:0007669"/>
    <property type="project" value="InterPro"/>
</dbReference>
<evidence type="ECO:0000256" key="13">
    <source>
        <dbReference type="ARBA" id="ARBA00023237"/>
    </source>
</evidence>
<dbReference type="Proteomes" id="UP000000739">
    <property type="component" value="Chromosome"/>
</dbReference>
<dbReference type="GO" id="GO:0009279">
    <property type="term" value="C:cell outer membrane"/>
    <property type="evidence" value="ECO:0007669"/>
    <property type="project" value="UniProtKB-SubCell"/>
</dbReference>
<keyword evidence="12" id="KW-0564">Palmitate</keyword>
<dbReference type="PANTHER" id="PTHR33619">
    <property type="entry name" value="POLYSACCHARIDE EXPORT PROTEIN GFCE-RELATED"/>
    <property type="match status" value="1"/>
</dbReference>
<evidence type="ECO:0000256" key="14">
    <source>
        <dbReference type="ARBA" id="ARBA00023288"/>
    </source>
</evidence>
<dbReference type="Gene3D" id="3.10.560.10">
    <property type="entry name" value="Outer membrane lipoprotein wza domain like"/>
    <property type="match status" value="2"/>
</dbReference>
<dbReference type="HOGENOM" id="CLU_038343_0_3_7"/>
<reference evidence="19 20" key="1">
    <citation type="journal article" date="2012" name="Environ. Microbiol.">
        <title>The genome sequence of Desulfatibacillum alkenivorans AK-01: a blueprint for anaerobic alkane oxidation.</title>
        <authorList>
            <person name="Callaghan A.V."/>
            <person name="Morris B.E."/>
            <person name="Pereira I.A."/>
            <person name="McInerney M.J."/>
            <person name="Austin R.N."/>
            <person name="Groves J.T."/>
            <person name="Kukor J.J."/>
            <person name="Suflita J.M."/>
            <person name="Young L.Y."/>
            <person name="Zylstra G.J."/>
            <person name="Wawrik B."/>
        </authorList>
    </citation>
    <scope>NUCLEOTIDE SEQUENCE [LARGE SCALE GENOMIC DNA]</scope>
    <source>
        <strain evidence="19 20">AK-01</strain>
    </source>
</reference>
<feature type="domain" description="SLBB" evidence="18">
    <location>
        <begin position="117"/>
        <end position="208"/>
    </location>
</feature>
<feature type="domain" description="Polysaccharide export protein N-terminal" evidence="16">
    <location>
        <begin position="33"/>
        <end position="109"/>
    </location>
</feature>
<evidence type="ECO:0000256" key="7">
    <source>
        <dbReference type="ARBA" id="ARBA00022729"/>
    </source>
</evidence>
<keyword evidence="7 15" id="KW-0732">Signal</keyword>
<keyword evidence="9" id="KW-0406">Ion transport</keyword>
<keyword evidence="4" id="KW-1134">Transmembrane beta strand</keyword>
<dbReference type="InterPro" id="IPR003715">
    <property type="entry name" value="Poly_export_N"/>
</dbReference>
<evidence type="ECO:0000256" key="1">
    <source>
        <dbReference type="ARBA" id="ARBA00004571"/>
    </source>
</evidence>
<name>B8FH47_DESAL</name>
<evidence type="ECO:0000256" key="10">
    <source>
        <dbReference type="ARBA" id="ARBA00023114"/>
    </source>
</evidence>
<keyword evidence="14" id="KW-0449">Lipoprotein</keyword>
<keyword evidence="10" id="KW-0626">Porin</keyword>
<evidence type="ECO:0000259" key="16">
    <source>
        <dbReference type="Pfam" id="PF02563"/>
    </source>
</evidence>
<dbReference type="PANTHER" id="PTHR33619:SF3">
    <property type="entry name" value="POLYSACCHARIDE EXPORT PROTEIN GFCE-RELATED"/>
    <property type="match status" value="1"/>
</dbReference>
<keyword evidence="6" id="KW-0812">Transmembrane</keyword>
<accession>B8FH47</accession>
<gene>
    <name evidence="19" type="ordered locus">Dalk_0427</name>
</gene>
<evidence type="ECO:0000259" key="18">
    <source>
        <dbReference type="Pfam" id="PF22461"/>
    </source>
</evidence>
<evidence type="ECO:0000313" key="20">
    <source>
        <dbReference type="Proteomes" id="UP000000739"/>
    </source>
</evidence>
<dbReference type="Pfam" id="PF22461">
    <property type="entry name" value="SLBB_2"/>
    <property type="match status" value="1"/>
</dbReference>
<evidence type="ECO:0000256" key="3">
    <source>
        <dbReference type="ARBA" id="ARBA00022448"/>
    </source>
</evidence>
<keyword evidence="3" id="KW-0813">Transport</keyword>
<evidence type="ECO:0000256" key="12">
    <source>
        <dbReference type="ARBA" id="ARBA00023139"/>
    </source>
</evidence>
<evidence type="ECO:0000256" key="4">
    <source>
        <dbReference type="ARBA" id="ARBA00022452"/>
    </source>
</evidence>
<dbReference type="InterPro" id="IPR054765">
    <property type="entry name" value="SLBB_dom"/>
</dbReference>
<dbReference type="GO" id="GO:0015288">
    <property type="term" value="F:porin activity"/>
    <property type="evidence" value="ECO:0007669"/>
    <property type="project" value="UniProtKB-KW"/>
</dbReference>
<feature type="signal peptide" evidence="15">
    <location>
        <begin position="1"/>
        <end position="32"/>
    </location>
</feature>
<evidence type="ECO:0000256" key="9">
    <source>
        <dbReference type="ARBA" id="ARBA00023065"/>
    </source>
</evidence>
<evidence type="ECO:0000256" key="11">
    <source>
        <dbReference type="ARBA" id="ARBA00023136"/>
    </source>
</evidence>
<dbReference type="InterPro" id="IPR049712">
    <property type="entry name" value="Poly_export"/>
</dbReference>
<dbReference type="GO" id="GO:0046930">
    <property type="term" value="C:pore complex"/>
    <property type="evidence" value="ECO:0007669"/>
    <property type="project" value="UniProtKB-KW"/>
</dbReference>
<dbReference type="KEGG" id="dal:Dalk_0427"/>
<evidence type="ECO:0000259" key="17">
    <source>
        <dbReference type="Pfam" id="PF10531"/>
    </source>
</evidence>
<keyword evidence="5" id="KW-0762">Sugar transport</keyword>
<evidence type="ECO:0000256" key="8">
    <source>
        <dbReference type="ARBA" id="ARBA00023047"/>
    </source>
</evidence>
<evidence type="ECO:0000313" key="19">
    <source>
        <dbReference type="EMBL" id="ACL02135.1"/>
    </source>
</evidence>
<evidence type="ECO:0000256" key="5">
    <source>
        <dbReference type="ARBA" id="ARBA00022597"/>
    </source>
</evidence>
<dbReference type="eggNOG" id="COG1596">
    <property type="taxonomic scope" value="Bacteria"/>
</dbReference>
<comment type="subcellular location">
    <subcellularLocation>
        <location evidence="1">Cell outer membrane</location>
        <topology evidence="1">Multi-pass membrane protein</topology>
    </subcellularLocation>
</comment>
<feature type="chain" id="PRO_5002872146" evidence="15">
    <location>
        <begin position="33"/>
        <end position="303"/>
    </location>
</feature>
<dbReference type="GO" id="GO:0006811">
    <property type="term" value="P:monoatomic ion transport"/>
    <property type="evidence" value="ECO:0007669"/>
    <property type="project" value="UniProtKB-KW"/>
</dbReference>
<dbReference type="Pfam" id="PF10531">
    <property type="entry name" value="SLBB"/>
    <property type="match status" value="1"/>
</dbReference>
<keyword evidence="20" id="KW-1185">Reference proteome</keyword>
<dbReference type="Pfam" id="PF02563">
    <property type="entry name" value="Poly_export"/>
    <property type="match status" value="1"/>
</dbReference>
<organism evidence="19 20">
    <name type="scientific">Desulfatibacillum aliphaticivorans</name>
    <dbReference type="NCBI Taxonomy" id="218208"/>
    <lineage>
        <taxon>Bacteria</taxon>
        <taxon>Pseudomonadati</taxon>
        <taxon>Thermodesulfobacteriota</taxon>
        <taxon>Desulfobacteria</taxon>
        <taxon>Desulfobacterales</taxon>
        <taxon>Desulfatibacillaceae</taxon>
        <taxon>Desulfatibacillum</taxon>
    </lineage>
</organism>
<feature type="domain" description="Soluble ligand binding" evidence="17">
    <location>
        <begin position="220"/>
        <end position="272"/>
    </location>
</feature>
<evidence type="ECO:0000256" key="2">
    <source>
        <dbReference type="ARBA" id="ARBA00009450"/>
    </source>
</evidence>
<dbReference type="AlphaFoldDB" id="B8FH47"/>
<dbReference type="EMBL" id="CP001322">
    <property type="protein sequence ID" value="ACL02135.1"/>
    <property type="molecule type" value="Genomic_DNA"/>
</dbReference>
<keyword evidence="13" id="KW-0998">Cell outer membrane</keyword>
<protein>
    <submittedName>
        <fullName evidence="19">Polysaccharide export protein</fullName>
    </submittedName>
</protein>
<comment type="similarity">
    <text evidence="2">Belongs to the BexD/CtrA/VexA family.</text>
</comment>
<evidence type="ECO:0000256" key="15">
    <source>
        <dbReference type="SAM" id="SignalP"/>
    </source>
</evidence>